<protein>
    <recommendedName>
        <fullName evidence="3">Flavodoxin-like domain-containing protein</fullName>
    </recommendedName>
</protein>
<sequence>MKKALLIVHHSMTGGTAQLAQAALRGAQSEPGVAARLLRAAQAGPADLLGADGYLFATPENLAAIAGLMKDFFDRCYYPVLDRIQGRPYATLVCAGSDGSNAARQIARIATGWRLRAAAEPLIVCTHAQTPAQILAPKQIGAADLQRAEELGAGLAAGLALGVF</sequence>
<organism evidence="4 5">
    <name type="scientific">Pseudorhodoferax aquiterrae</name>
    <dbReference type="NCBI Taxonomy" id="747304"/>
    <lineage>
        <taxon>Bacteria</taxon>
        <taxon>Pseudomonadati</taxon>
        <taxon>Pseudomonadota</taxon>
        <taxon>Betaproteobacteria</taxon>
        <taxon>Burkholderiales</taxon>
        <taxon>Comamonadaceae</taxon>
    </lineage>
</organism>
<gene>
    <name evidence="4" type="ORF">GCM10007320_39840</name>
</gene>
<evidence type="ECO:0000313" key="4">
    <source>
        <dbReference type="EMBL" id="GHC91118.1"/>
    </source>
</evidence>
<keyword evidence="5" id="KW-1185">Reference proteome</keyword>
<dbReference type="EMBL" id="BMYK01000014">
    <property type="protein sequence ID" value="GHC91118.1"/>
    <property type="molecule type" value="Genomic_DNA"/>
</dbReference>
<comment type="caution">
    <text evidence="4">The sequence shown here is derived from an EMBL/GenBank/DDBJ whole genome shotgun (WGS) entry which is preliminary data.</text>
</comment>
<dbReference type="InterPro" id="IPR008254">
    <property type="entry name" value="Flavodoxin/NO_synth"/>
</dbReference>
<feature type="domain" description="Flavodoxin-like" evidence="3">
    <location>
        <begin position="5"/>
        <end position="164"/>
    </location>
</feature>
<accession>A0ABQ3G671</accession>
<evidence type="ECO:0000259" key="3">
    <source>
        <dbReference type="PROSITE" id="PS50902"/>
    </source>
</evidence>
<keyword evidence="2" id="KW-0288">FMN</keyword>
<proteinExistence type="predicted"/>
<dbReference type="Gene3D" id="3.40.50.360">
    <property type="match status" value="1"/>
</dbReference>
<keyword evidence="1" id="KW-0285">Flavoprotein</keyword>
<dbReference type="Proteomes" id="UP000626210">
    <property type="component" value="Unassembled WGS sequence"/>
</dbReference>
<dbReference type="Pfam" id="PF03358">
    <property type="entry name" value="FMN_red"/>
    <property type="match status" value="1"/>
</dbReference>
<dbReference type="RefSeq" id="WP_189688647.1">
    <property type="nucleotide sequence ID" value="NZ_BMYK01000014.1"/>
</dbReference>
<reference evidence="5" key="1">
    <citation type="journal article" date="2019" name="Int. J. Syst. Evol. Microbiol.">
        <title>The Global Catalogue of Microorganisms (GCM) 10K type strain sequencing project: providing services to taxonomists for standard genome sequencing and annotation.</title>
        <authorList>
            <consortium name="The Broad Institute Genomics Platform"/>
            <consortium name="The Broad Institute Genome Sequencing Center for Infectious Disease"/>
            <person name="Wu L."/>
            <person name="Ma J."/>
        </authorList>
    </citation>
    <scope>NUCLEOTIDE SEQUENCE [LARGE SCALE GENOMIC DNA]</scope>
    <source>
        <strain evidence="5">KCTC 23314</strain>
    </source>
</reference>
<dbReference type="SUPFAM" id="SSF52218">
    <property type="entry name" value="Flavoproteins"/>
    <property type="match status" value="1"/>
</dbReference>
<dbReference type="InterPro" id="IPR005025">
    <property type="entry name" value="FMN_Rdtase-like_dom"/>
</dbReference>
<evidence type="ECO:0000256" key="2">
    <source>
        <dbReference type="ARBA" id="ARBA00022643"/>
    </source>
</evidence>
<name>A0ABQ3G671_9BURK</name>
<dbReference type="InterPro" id="IPR029039">
    <property type="entry name" value="Flavoprotein-like_sf"/>
</dbReference>
<evidence type="ECO:0000313" key="5">
    <source>
        <dbReference type="Proteomes" id="UP000626210"/>
    </source>
</evidence>
<dbReference type="PROSITE" id="PS50902">
    <property type="entry name" value="FLAVODOXIN_LIKE"/>
    <property type="match status" value="1"/>
</dbReference>
<evidence type="ECO:0000256" key="1">
    <source>
        <dbReference type="ARBA" id="ARBA00022630"/>
    </source>
</evidence>